<dbReference type="InterPro" id="IPR004300">
    <property type="entry name" value="Glyco_hydro_57_N"/>
</dbReference>
<sequence>MKKVSLLFGIHMHQPVDNFDEEVQKAVELCYEPFFQTMLKYPKFKFSLHCSGWLLDKIKSEYPKLFENMQILTKEGAIEWLSGGYYEPVLASIASNDRRAQIKKLSNYIKKHFKVKPRGLWLAERVWESSLVSDLYACGIKYAMVDDYHFLSNGYDADKMNGYYTTEDNARELELFPISKALRYALPFSNIDDAIKSVLVHQKEENAAAVIFDDAEKFGLWPDTNKWVYEQKWLQKFIEAVLDNENIVTQHYGEYLQKNNSLGLAYLDNCSYAEMGEWSQQTKDALAFKEAQEKVLPYIIKGGIWKNFFIKYHESNYLHKRMLYLSLQQKDFDKYSLDALYRLQTNDAFWHGVFGGFYLPSLRDNAYKYLLEIQQQRAKENTAFEVLDIDKDGYDELKVLTSNLSLMFSTKNGAQMIEFGSFDTLFNWQNTIMRRQESYHSKILHADIKENHTDKAAVTTIHNREVAVDESLKAELIYDWHAKNSFIDHFSGNEFSLENFKSLVFQEVGDFANKPFLLKNKKFVRKGGIYIAKEKYPAKLQKSYSFDVNTVHLKSKFKTQYIDKLYFAQEFNFHFAHPDKVTFNGKILQNDFSEYNTEKLIINDDFTKKTLVITANQKCNVFAFVLHTVSQSESGFEKIAQQISFIFTTSFISELQLQFSLEVRNV</sequence>
<protein>
    <submittedName>
        <fullName evidence="6">4-alpha-glucanotransferase</fullName>
        <ecNumber evidence="6">2.4.1.25</ecNumber>
    </submittedName>
</protein>
<feature type="domain" description="Alpha-amylase/4-alpha-glucanotransferase central" evidence="4">
    <location>
        <begin position="303"/>
        <end position="374"/>
    </location>
</feature>
<dbReference type="KEGG" id="sua:Saut_0474"/>
<dbReference type="STRING" id="563040.Saut_0474"/>
<dbReference type="InterPro" id="IPR011013">
    <property type="entry name" value="Gal_mutarotase_sf_dom"/>
</dbReference>
<keyword evidence="6" id="KW-0808">Transferase</keyword>
<dbReference type="InterPro" id="IPR015179">
    <property type="entry name" value="A-amylase/a-glucTrfase_C"/>
</dbReference>
<dbReference type="InterPro" id="IPR014718">
    <property type="entry name" value="GH-type_carb-bd"/>
</dbReference>
<reference evidence="7" key="1">
    <citation type="journal article" date="2010" name="Stand. Genomic Sci.">
        <title>Complete genome sequence of Sulfurimonas autotrophica type strain (OK10).</title>
        <authorList>
            <person name="Sikorski J."/>
            <person name="Munk C."/>
            <person name="Lapidus A."/>
            <person name="Djao O."/>
            <person name="Lucas S."/>
            <person name="Glavina Del Rio T."/>
            <person name="Nolan M."/>
            <person name="Tice H."/>
            <person name="Han C."/>
            <person name="Cheng J."/>
            <person name="Tapia R."/>
            <person name="Goodwin L."/>
            <person name="Pitluck S."/>
            <person name="Liolios K."/>
            <person name="Ivanova N."/>
            <person name="Mavromatis K."/>
            <person name="Mikhailova N."/>
            <person name="Pati A."/>
            <person name="Sims D."/>
            <person name="Meincke L."/>
            <person name="Brettin T."/>
            <person name="Detter J."/>
            <person name="Chen A."/>
            <person name="Palaniappan K."/>
            <person name="Land M."/>
            <person name="Hauser L."/>
            <person name="Chang Y."/>
            <person name="Jeffries C."/>
            <person name="Rohde M."/>
            <person name="Lang E."/>
            <person name="Spring S."/>
            <person name="Goker M."/>
            <person name="Woyke T."/>
            <person name="Bristow J."/>
            <person name="Eisen J."/>
            <person name="Markowitz V."/>
            <person name="Hugenholtz P."/>
            <person name="Kyrpides N."/>
            <person name="Klenk H."/>
        </authorList>
    </citation>
    <scope>NUCLEOTIDE SEQUENCE [LARGE SCALE GENOMIC DNA]</scope>
    <source>
        <strain evidence="7">ATCC BAA-671 / DSM 16294 / JCM 11897 / OK10</strain>
    </source>
</reference>
<dbReference type="RefSeq" id="WP_013326279.1">
    <property type="nucleotide sequence ID" value="NC_014506.1"/>
</dbReference>
<evidence type="ECO:0000259" key="3">
    <source>
        <dbReference type="Pfam" id="PF03065"/>
    </source>
</evidence>
<keyword evidence="6" id="KW-0328">Glycosyltransferase</keyword>
<evidence type="ECO:0000313" key="6">
    <source>
        <dbReference type="EMBL" id="ADN08523.1"/>
    </source>
</evidence>
<dbReference type="AlphaFoldDB" id="E0UP59"/>
<dbReference type="SUPFAM" id="SSF74650">
    <property type="entry name" value="Galactose mutarotase-like"/>
    <property type="match status" value="1"/>
</dbReference>
<evidence type="ECO:0000259" key="5">
    <source>
        <dbReference type="Pfam" id="PF09095"/>
    </source>
</evidence>
<dbReference type="GO" id="GO:0030246">
    <property type="term" value="F:carbohydrate binding"/>
    <property type="evidence" value="ECO:0007669"/>
    <property type="project" value="InterPro"/>
</dbReference>
<dbReference type="HOGENOM" id="CLU_026700_0_0_7"/>
<dbReference type="Pfam" id="PF09094">
    <property type="entry name" value="AmyA-A_glucT_m"/>
    <property type="match status" value="1"/>
</dbReference>
<feature type="domain" description="Alpha-amylase/4-alpha-glucanotransferase C-terminal" evidence="5">
    <location>
        <begin position="388"/>
        <end position="661"/>
    </location>
</feature>
<dbReference type="GO" id="GO:0004134">
    <property type="term" value="F:4-alpha-glucanotransferase activity"/>
    <property type="evidence" value="ECO:0007669"/>
    <property type="project" value="UniProtKB-EC"/>
</dbReference>
<gene>
    <name evidence="6" type="ordered locus">Saut_0474</name>
</gene>
<dbReference type="Pfam" id="PF09095">
    <property type="entry name" value="AmyA-gluTrfs_C"/>
    <property type="match status" value="1"/>
</dbReference>
<dbReference type="InterPro" id="IPR011330">
    <property type="entry name" value="Glyco_hydro/deAcase_b/a-brl"/>
</dbReference>
<dbReference type="PANTHER" id="PTHR36306">
    <property type="entry name" value="ALPHA-AMYLASE-RELATED-RELATED"/>
    <property type="match status" value="1"/>
</dbReference>
<dbReference type="Pfam" id="PF03065">
    <property type="entry name" value="Glyco_hydro_57"/>
    <property type="match status" value="1"/>
</dbReference>
<dbReference type="SUPFAM" id="SSF88688">
    <property type="entry name" value="Families 57/38 glycoside transferase middle domain"/>
    <property type="match status" value="1"/>
</dbReference>
<keyword evidence="7" id="KW-1185">Reference proteome</keyword>
<dbReference type="Gene3D" id="2.70.98.10">
    <property type="match status" value="1"/>
</dbReference>
<evidence type="ECO:0000256" key="2">
    <source>
        <dbReference type="ARBA" id="ARBA00023277"/>
    </source>
</evidence>
<dbReference type="InterPro" id="IPR052046">
    <property type="entry name" value="GH57_Enzymes"/>
</dbReference>
<dbReference type="InterPro" id="IPR015178">
    <property type="entry name" value="A-amylase/a-glucTrfase_central"/>
</dbReference>
<evidence type="ECO:0000259" key="4">
    <source>
        <dbReference type="Pfam" id="PF09094"/>
    </source>
</evidence>
<feature type="domain" description="Glycoside hydrolase family 57 N-terminal" evidence="3">
    <location>
        <begin position="24"/>
        <end position="263"/>
    </location>
</feature>
<dbReference type="Proteomes" id="UP000007803">
    <property type="component" value="Chromosome"/>
</dbReference>
<keyword evidence="2" id="KW-0119">Carbohydrate metabolism</keyword>
<accession>E0UP59</accession>
<organism evidence="6 7">
    <name type="scientific">Sulfurimonas autotrophica (strain ATCC BAA-671 / DSM 16294 / JCM 11897 / OK10)</name>
    <dbReference type="NCBI Taxonomy" id="563040"/>
    <lineage>
        <taxon>Bacteria</taxon>
        <taxon>Pseudomonadati</taxon>
        <taxon>Campylobacterota</taxon>
        <taxon>Epsilonproteobacteria</taxon>
        <taxon>Campylobacterales</taxon>
        <taxon>Sulfurimonadaceae</taxon>
        <taxon>Sulfurimonas</taxon>
    </lineage>
</organism>
<dbReference type="eggNOG" id="COG1449">
    <property type="taxonomic scope" value="Bacteria"/>
</dbReference>
<dbReference type="GO" id="GO:0005975">
    <property type="term" value="P:carbohydrate metabolic process"/>
    <property type="evidence" value="ECO:0007669"/>
    <property type="project" value="InterPro"/>
</dbReference>
<dbReference type="InterPro" id="IPR028995">
    <property type="entry name" value="Glyco_hydro_57/38_cen_sf"/>
</dbReference>
<dbReference type="EC" id="2.4.1.25" evidence="6"/>
<evidence type="ECO:0000313" key="7">
    <source>
        <dbReference type="Proteomes" id="UP000007803"/>
    </source>
</evidence>
<dbReference type="Gene3D" id="3.20.110.20">
    <property type="match status" value="1"/>
</dbReference>
<dbReference type="EMBL" id="CP002205">
    <property type="protein sequence ID" value="ADN08523.1"/>
    <property type="molecule type" value="Genomic_DNA"/>
</dbReference>
<proteinExistence type="inferred from homology"/>
<comment type="similarity">
    <text evidence="1">Belongs to the glycosyl hydrolase 57 family.</text>
</comment>
<evidence type="ECO:0000256" key="1">
    <source>
        <dbReference type="ARBA" id="ARBA00006821"/>
    </source>
</evidence>
<name>E0UP59_SULAO</name>
<dbReference type="SUPFAM" id="SSF88713">
    <property type="entry name" value="Glycoside hydrolase/deacetylase"/>
    <property type="match status" value="1"/>
</dbReference>
<dbReference type="CDD" id="cd10793">
    <property type="entry name" value="GH57N_TLGT_like"/>
    <property type="match status" value="1"/>
</dbReference>
<dbReference type="CAZy" id="GH57">
    <property type="family name" value="Glycoside Hydrolase Family 57"/>
</dbReference>
<dbReference type="PANTHER" id="PTHR36306:SF1">
    <property type="entry name" value="ALPHA-AMYLASE-RELATED"/>
    <property type="match status" value="1"/>
</dbReference>